<dbReference type="AlphaFoldDB" id="A0A9K3Q0P0"/>
<evidence type="ECO:0000256" key="2">
    <source>
        <dbReference type="ARBA" id="ARBA00022448"/>
    </source>
</evidence>
<sequence length="527" mass="57610">MKIVEPMRASAMVVETGEDGDLTRTAPAASETEEDISDITHPRKYCGCFLGNEVAIGYNILGIGRGSEFVSNIYLAGSLIYLACKESGGVDPITDECDDSNLTVHGGMKPSSLISNIAMISGLLSAFLMPVFCAILDYTNHRKLMGIVSMMILAAIRCTQIATIESTWFAMAILQALAGFIYHVQNVSCYAYLPELAREVGQDRMNNHTAVFTQTQFGSQAVLMIVVTGISFGLSLSTVQTAMVSQTGVFLWCVVFFPWGWKCLPARPARHDLKDGQWLITAGFVQNWKTAKAIWTKHRKGLKWYFLALIFAEASVSTITNVSIIYLTDVVKLSITQIGILFLLALLGSIPGSMLGSIITHKTNPNTSWKLSLIFFMITSVIGAFSFDDMKAPKELSYIWGTSLGILLGWFISTESLFFSMCLPRGQEAEMAGFFVFCTQILTWVPALIFTVLVQSNVQQKYGIISTSLGFLIALLFLSCTGTWDEILAEAGHSNKSVPVRDDVNQVDASDDTPTSEDGTDKCGTAL</sequence>
<accession>A0A9K3Q0P0</accession>
<name>A0A9K3Q0P0_9STRA</name>
<feature type="transmembrane region" description="Helical" evidence="7">
    <location>
        <begin position="338"/>
        <end position="359"/>
    </location>
</feature>
<dbReference type="OrthoDB" id="44491at2759"/>
<dbReference type="Proteomes" id="UP000693970">
    <property type="component" value="Unassembled WGS sequence"/>
</dbReference>
<feature type="transmembrane region" description="Helical" evidence="7">
    <location>
        <begin position="431"/>
        <end position="454"/>
    </location>
</feature>
<dbReference type="InterPro" id="IPR024671">
    <property type="entry name" value="Atg22-like"/>
</dbReference>
<feature type="transmembrane region" description="Helical" evidence="7">
    <location>
        <begin position="460"/>
        <end position="478"/>
    </location>
</feature>
<feature type="transmembrane region" description="Helical" evidence="7">
    <location>
        <begin position="304"/>
        <end position="326"/>
    </location>
</feature>
<evidence type="ECO:0000256" key="3">
    <source>
        <dbReference type="ARBA" id="ARBA00022692"/>
    </source>
</evidence>
<evidence type="ECO:0000313" key="9">
    <source>
        <dbReference type="Proteomes" id="UP000693970"/>
    </source>
</evidence>
<feature type="transmembrane region" description="Helical" evidence="7">
    <location>
        <begin position="214"/>
        <end position="236"/>
    </location>
</feature>
<feature type="region of interest" description="Disordered" evidence="6">
    <location>
        <begin position="15"/>
        <end position="35"/>
    </location>
</feature>
<dbReference type="PANTHER" id="PTHR23519:SF1">
    <property type="entry name" value="AUTOPHAGY-RELATED PROTEIN 22"/>
    <property type="match status" value="1"/>
</dbReference>
<keyword evidence="4 7" id="KW-1133">Transmembrane helix</keyword>
<dbReference type="Pfam" id="PF11700">
    <property type="entry name" value="ATG22"/>
    <property type="match status" value="1"/>
</dbReference>
<feature type="transmembrane region" description="Helical" evidence="7">
    <location>
        <begin position="371"/>
        <end position="387"/>
    </location>
</feature>
<evidence type="ECO:0000256" key="4">
    <source>
        <dbReference type="ARBA" id="ARBA00022989"/>
    </source>
</evidence>
<feature type="region of interest" description="Disordered" evidence="6">
    <location>
        <begin position="503"/>
        <end position="527"/>
    </location>
</feature>
<feature type="transmembrane region" description="Helical" evidence="7">
    <location>
        <begin position="113"/>
        <end position="137"/>
    </location>
</feature>
<protein>
    <submittedName>
        <fullName evidence="8">Vacuole effluxer Atg22 like protein</fullName>
    </submittedName>
</protein>
<dbReference type="EMBL" id="JAGRRH010000009">
    <property type="protein sequence ID" value="KAG7363884.1"/>
    <property type="molecule type" value="Genomic_DNA"/>
</dbReference>
<keyword evidence="3 7" id="KW-0812">Transmembrane</keyword>
<reference evidence="8" key="1">
    <citation type="journal article" date="2021" name="Sci. Rep.">
        <title>Diploid genomic architecture of Nitzschia inconspicua, an elite biomass production diatom.</title>
        <authorList>
            <person name="Oliver A."/>
            <person name="Podell S."/>
            <person name="Pinowska A."/>
            <person name="Traller J.C."/>
            <person name="Smith S.R."/>
            <person name="McClure R."/>
            <person name="Beliaev A."/>
            <person name="Bohutskyi P."/>
            <person name="Hill E.A."/>
            <person name="Rabines A."/>
            <person name="Zheng H."/>
            <person name="Allen L.Z."/>
            <person name="Kuo A."/>
            <person name="Grigoriev I.V."/>
            <person name="Allen A.E."/>
            <person name="Hazlebeck D."/>
            <person name="Allen E.E."/>
        </authorList>
    </citation>
    <scope>NUCLEOTIDE SEQUENCE</scope>
    <source>
        <strain evidence="8">Hildebrandi</strain>
    </source>
</reference>
<keyword evidence="2" id="KW-0813">Transport</keyword>
<dbReference type="InterPro" id="IPR050495">
    <property type="entry name" value="ATG22/LtaA_families"/>
</dbReference>
<keyword evidence="9" id="KW-1185">Reference proteome</keyword>
<comment type="caution">
    <text evidence="8">The sequence shown here is derived from an EMBL/GenBank/DDBJ whole genome shotgun (WGS) entry which is preliminary data.</text>
</comment>
<reference evidence="8" key="2">
    <citation type="submission" date="2021-04" db="EMBL/GenBank/DDBJ databases">
        <authorList>
            <person name="Podell S."/>
        </authorList>
    </citation>
    <scope>NUCLEOTIDE SEQUENCE</scope>
    <source>
        <strain evidence="8">Hildebrandi</strain>
    </source>
</reference>
<comment type="subcellular location">
    <subcellularLocation>
        <location evidence="1">Endomembrane system</location>
        <topology evidence="1">Multi-pass membrane protein</topology>
    </subcellularLocation>
</comment>
<evidence type="ECO:0000313" key="8">
    <source>
        <dbReference type="EMBL" id="KAG7363884.1"/>
    </source>
</evidence>
<proteinExistence type="predicted"/>
<gene>
    <name evidence="8" type="ORF">IV203_037085</name>
</gene>
<feature type="transmembrane region" description="Helical" evidence="7">
    <location>
        <begin position="399"/>
        <end position="419"/>
    </location>
</feature>
<evidence type="ECO:0000256" key="1">
    <source>
        <dbReference type="ARBA" id="ARBA00004127"/>
    </source>
</evidence>
<dbReference type="PANTHER" id="PTHR23519">
    <property type="entry name" value="AUTOPHAGY-RELATED PROTEIN 22"/>
    <property type="match status" value="1"/>
</dbReference>
<dbReference type="GO" id="GO:0012505">
    <property type="term" value="C:endomembrane system"/>
    <property type="evidence" value="ECO:0007669"/>
    <property type="project" value="UniProtKB-SubCell"/>
</dbReference>
<organism evidence="8 9">
    <name type="scientific">Nitzschia inconspicua</name>
    <dbReference type="NCBI Taxonomy" id="303405"/>
    <lineage>
        <taxon>Eukaryota</taxon>
        <taxon>Sar</taxon>
        <taxon>Stramenopiles</taxon>
        <taxon>Ochrophyta</taxon>
        <taxon>Bacillariophyta</taxon>
        <taxon>Bacillariophyceae</taxon>
        <taxon>Bacillariophycidae</taxon>
        <taxon>Bacillariales</taxon>
        <taxon>Bacillariaceae</taxon>
        <taxon>Nitzschia</taxon>
    </lineage>
</organism>
<feature type="transmembrane region" description="Helical" evidence="7">
    <location>
        <begin position="168"/>
        <end position="193"/>
    </location>
</feature>
<evidence type="ECO:0000256" key="7">
    <source>
        <dbReference type="SAM" id="Phobius"/>
    </source>
</evidence>
<evidence type="ECO:0000256" key="5">
    <source>
        <dbReference type="ARBA" id="ARBA00023136"/>
    </source>
</evidence>
<evidence type="ECO:0000256" key="6">
    <source>
        <dbReference type="SAM" id="MobiDB-lite"/>
    </source>
</evidence>
<keyword evidence="5 7" id="KW-0472">Membrane</keyword>